<dbReference type="SMART" id="SM00148">
    <property type="entry name" value="PLCXc"/>
    <property type="match status" value="1"/>
</dbReference>
<dbReference type="GO" id="GO:0006629">
    <property type="term" value="P:lipid metabolic process"/>
    <property type="evidence" value="ECO:0007669"/>
    <property type="project" value="InterPro"/>
</dbReference>
<protein>
    <submittedName>
        <fullName evidence="3">Phosphatidylinositol-specific phospholipase C</fullName>
    </submittedName>
</protein>
<dbReference type="InterPro" id="IPR017946">
    <property type="entry name" value="PLC-like_Pdiesterase_TIM-brl"/>
</dbReference>
<dbReference type="SUPFAM" id="SSF51695">
    <property type="entry name" value="PLC-like phosphodiesterases"/>
    <property type="match status" value="1"/>
</dbReference>
<dbReference type="CDD" id="cd08622">
    <property type="entry name" value="PI-PLCXDc_CG14945_like"/>
    <property type="match status" value="1"/>
</dbReference>
<dbReference type="PANTHER" id="PTHR13593:SF149">
    <property type="entry name" value="PHOSPHATIDYLINOSITOL-SPECIFIC PHOSPHOLIPASE C X DOMAIN CONTAINING, ISOFORM A"/>
    <property type="match status" value="1"/>
</dbReference>
<evidence type="ECO:0000259" key="2">
    <source>
        <dbReference type="SMART" id="SM00148"/>
    </source>
</evidence>
<dbReference type="PANTHER" id="PTHR13593">
    <property type="match status" value="1"/>
</dbReference>
<dbReference type="Pfam" id="PF00388">
    <property type="entry name" value="PI-PLC-X"/>
    <property type="match status" value="1"/>
</dbReference>
<sequence length="509" mass="58274">MLHNFYRHQQQQQHVLGIITLVVLICQHIVPTMSANDNEFWDLGASRPDDNLSKLRLWLTISAQKRFLEISWVNAPALEDDRIMLTSGEPYHFEKLKYIPTERTPMAEFSKEEQGVGVDSDDLSIQEDGSGAGVEPTSTTAPSKGSPYNAKDIHYWISNNGSNHIVAALKPTANSLWFTTGVPFDYDLSKNVTSQTSCYGYWATYVNGDGSILATTCLRAFPRWMNEMRSQIGSLRMRDLFIPGSHDSGSYRINFDPLHHETLVTKYSLCQDDDVRGQLMHGIRYLDIRVGYHRNTPELFFINHGITRQRPLVEIIDQVKDFVEETNEIVIFGLKEFPVGFGKNLTIHHKLAEFLKEHFGELVVHPSATWRATLNDIWSRRQNVILAYDKPEMVQRYPHLLFGSVEQRWGNVQKWSDLEAFLRSINDSDVSRLSSRPLADMAELTPKAWDVIVNKFGGLRKMADKVNWRVSQLYANDLGANANIVAVDFYRGTTIVETAMDWNRRKIVF</sequence>
<dbReference type="PROSITE" id="PS50007">
    <property type="entry name" value="PIPLC_X_DOMAIN"/>
    <property type="match status" value="1"/>
</dbReference>
<evidence type="ECO:0000313" key="3">
    <source>
        <dbReference type="EMBL" id="AFP60013.1"/>
    </source>
</evidence>
<dbReference type="AlphaFoldDB" id="T1P9K9"/>
<dbReference type="EMBL" id="KA645384">
    <property type="protein sequence ID" value="AFP60013.1"/>
    <property type="molecule type" value="mRNA"/>
</dbReference>
<accession>T1P9K9</accession>
<dbReference type="InterPro" id="IPR000909">
    <property type="entry name" value="PLipase_C_PInositol-sp_X_dom"/>
</dbReference>
<dbReference type="GO" id="GO:0008081">
    <property type="term" value="F:phosphoric diester hydrolase activity"/>
    <property type="evidence" value="ECO:0007669"/>
    <property type="project" value="InterPro"/>
</dbReference>
<dbReference type="Gene3D" id="3.20.20.190">
    <property type="entry name" value="Phosphatidylinositol (PI) phosphodiesterase"/>
    <property type="match status" value="1"/>
</dbReference>
<organism evidence="3">
    <name type="scientific">Musca domestica</name>
    <name type="common">House fly</name>
    <dbReference type="NCBI Taxonomy" id="7370"/>
    <lineage>
        <taxon>Eukaryota</taxon>
        <taxon>Metazoa</taxon>
        <taxon>Ecdysozoa</taxon>
        <taxon>Arthropoda</taxon>
        <taxon>Hexapoda</taxon>
        <taxon>Insecta</taxon>
        <taxon>Pterygota</taxon>
        <taxon>Neoptera</taxon>
        <taxon>Endopterygota</taxon>
        <taxon>Diptera</taxon>
        <taxon>Brachycera</taxon>
        <taxon>Muscomorpha</taxon>
        <taxon>Muscoidea</taxon>
        <taxon>Muscidae</taxon>
        <taxon>Musca</taxon>
    </lineage>
</organism>
<dbReference type="VEuPathDB" id="VectorBase:MDOMA2_009355"/>
<feature type="region of interest" description="Disordered" evidence="1">
    <location>
        <begin position="112"/>
        <end position="146"/>
    </location>
</feature>
<reference evidence="3" key="1">
    <citation type="submission" date="2012-08" db="EMBL/GenBank/DDBJ databases">
        <title>Transcriptome of adult Musca domestica launches a platform for comparative house fly gene expression and characterization of differential gene expression among resistant and susceptible house flies.</title>
        <authorList>
            <person name="Liu N."/>
            <person name="Zhang L."/>
            <person name="Li M."/>
            <person name="Reid W."/>
        </authorList>
    </citation>
    <scope>NUCLEOTIDE SEQUENCE</scope>
    <source>
        <strain evidence="3">ALHF</strain>
        <tissue evidence="3">Whole body</tissue>
    </source>
</reference>
<feature type="domain" description="Phosphatidylinositol-specific phospholipase C X" evidence="2">
    <location>
        <begin position="231"/>
        <end position="389"/>
    </location>
</feature>
<dbReference type="VEuPathDB" id="VectorBase:MDOA000547"/>
<evidence type="ECO:0000256" key="1">
    <source>
        <dbReference type="SAM" id="MobiDB-lite"/>
    </source>
</evidence>
<name>T1P9K9_MUSDO</name>
<proteinExistence type="evidence at transcript level"/>
<dbReference type="InterPro" id="IPR051057">
    <property type="entry name" value="PI-PLC_domain"/>
</dbReference>